<dbReference type="GO" id="GO:0003725">
    <property type="term" value="F:double-stranded RNA binding"/>
    <property type="evidence" value="ECO:0007669"/>
    <property type="project" value="TreeGrafter"/>
</dbReference>
<dbReference type="PANTHER" id="PTHR11207:SF0">
    <property type="entry name" value="RIBONUCLEASE 3"/>
    <property type="match status" value="1"/>
</dbReference>
<dbReference type="AlphaFoldDB" id="A0A7G1HZZ6"/>
<evidence type="ECO:0000259" key="10">
    <source>
        <dbReference type="PROSITE" id="PS50137"/>
    </source>
</evidence>
<evidence type="ECO:0000256" key="1">
    <source>
        <dbReference type="ARBA" id="ARBA00000109"/>
    </source>
</evidence>
<dbReference type="CDD" id="cd10845">
    <property type="entry name" value="DSRM_RNAse_III_family"/>
    <property type="match status" value="1"/>
</dbReference>
<proteinExistence type="inferred from homology"/>
<feature type="active site" evidence="8">
    <location>
        <position position="130"/>
    </location>
</feature>
<feature type="binding site" evidence="8">
    <location>
        <position position="58"/>
    </location>
    <ligand>
        <name>Mg(2+)</name>
        <dbReference type="ChEBI" id="CHEBI:18420"/>
    </ligand>
</feature>
<keyword evidence="7 8" id="KW-0694">RNA-binding</keyword>
<organism evidence="12 13">
    <name type="scientific">Coprobacter secundus subsp. similis</name>
    <dbReference type="NCBI Taxonomy" id="2751153"/>
    <lineage>
        <taxon>Bacteria</taxon>
        <taxon>Pseudomonadati</taxon>
        <taxon>Bacteroidota</taxon>
        <taxon>Bacteroidia</taxon>
        <taxon>Bacteroidales</taxon>
        <taxon>Barnesiellaceae</taxon>
        <taxon>Coprobacter</taxon>
    </lineage>
</organism>
<feature type="compositionally biased region" description="Acidic residues" evidence="9">
    <location>
        <begin position="260"/>
        <end position="282"/>
    </location>
</feature>
<comment type="function">
    <text evidence="8">Digests double-stranded RNA. Involved in the processing of primary rRNA transcript to yield the immediate precursors to the large and small rRNAs (23S and 16S). Processes some mRNAs, and tRNAs when they are encoded in the rRNA operon. Processes pre-crRNA and tracrRNA of type II CRISPR loci if present in the organism.</text>
</comment>
<comment type="subunit">
    <text evidence="8">Homodimer.</text>
</comment>
<keyword evidence="8" id="KW-0699">rRNA-binding</keyword>
<dbReference type="GO" id="GO:0019843">
    <property type="term" value="F:rRNA binding"/>
    <property type="evidence" value="ECO:0007669"/>
    <property type="project" value="UniProtKB-KW"/>
</dbReference>
<keyword evidence="5 8" id="KW-0255">Endonuclease</keyword>
<comment type="cofactor">
    <cofactor evidence="8">
        <name>Mg(2+)</name>
        <dbReference type="ChEBI" id="CHEBI:18420"/>
    </cofactor>
</comment>
<keyword evidence="8" id="KW-0963">Cytoplasm</keyword>
<dbReference type="Pfam" id="PF14622">
    <property type="entry name" value="Ribonucleas_3_3"/>
    <property type="match status" value="1"/>
</dbReference>
<reference evidence="13" key="1">
    <citation type="submission" date="2020-07" db="EMBL/GenBank/DDBJ databases">
        <title>Complete genome sequencing of Coprobacter sp. strain 2CBH44.</title>
        <authorList>
            <person name="Sakamoto M."/>
            <person name="Murakami T."/>
            <person name="Mori H."/>
        </authorList>
    </citation>
    <scope>NUCLEOTIDE SEQUENCE [LARGE SCALE GENOMIC DNA]</scope>
    <source>
        <strain evidence="13">2CBH44</strain>
    </source>
</reference>
<dbReference type="InterPro" id="IPR036389">
    <property type="entry name" value="RNase_III_sf"/>
</dbReference>
<dbReference type="InterPro" id="IPR000999">
    <property type="entry name" value="RNase_III_dom"/>
</dbReference>
<name>A0A7G1HZZ6_9BACT</name>
<dbReference type="Pfam" id="PF00035">
    <property type="entry name" value="dsrm"/>
    <property type="match status" value="1"/>
</dbReference>
<feature type="active site" evidence="8">
    <location>
        <position position="62"/>
    </location>
</feature>
<dbReference type="HAMAP" id="MF_00104">
    <property type="entry name" value="RNase_III"/>
    <property type="match status" value="1"/>
</dbReference>
<accession>A0A7G1HZZ6</accession>
<evidence type="ECO:0000256" key="9">
    <source>
        <dbReference type="SAM" id="MobiDB-lite"/>
    </source>
</evidence>
<dbReference type="Gene3D" id="1.10.1520.10">
    <property type="entry name" value="Ribonuclease III domain"/>
    <property type="match status" value="1"/>
</dbReference>
<sequence length="294" mass="33897">MYNKIRLFRLRRKEPYSLYYQILGFYPHDPGIYEQACLHRSSSVRTEKGHWINNERLEFLGDAVLDAIVADIVFNEFESKKEGFLTNTRSKIVQRDTLNKIALKIGLDKLIVSSTRTSSHNNYIYGNAFEAFIGAIYIDRGYDVCKKFVQERIIKPYIDLSLIAKKEVNFKSKLIEWSQKNKVDVEFALVESFTDHENNPVFQFQALLAGISGGVGIGYSKKESQQNAAQMALKKIKTDKSFLESVLESQILRRSKVDAEEISDADENSDLNELSQENELEEREYHAEIITEQN</sequence>
<evidence type="ECO:0000313" key="12">
    <source>
        <dbReference type="EMBL" id="BCI64061.1"/>
    </source>
</evidence>
<evidence type="ECO:0000256" key="7">
    <source>
        <dbReference type="ARBA" id="ARBA00022884"/>
    </source>
</evidence>
<feature type="region of interest" description="Disordered" evidence="9">
    <location>
        <begin position="258"/>
        <end position="294"/>
    </location>
</feature>
<evidence type="ECO:0000256" key="6">
    <source>
        <dbReference type="ARBA" id="ARBA00022801"/>
    </source>
</evidence>
<comment type="subcellular location">
    <subcellularLocation>
        <location evidence="8">Cytoplasm</location>
    </subcellularLocation>
</comment>
<dbReference type="GO" id="GO:0008033">
    <property type="term" value="P:tRNA processing"/>
    <property type="evidence" value="ECO:0007669"/>
    <property type="project" value="UniProtKB-KW"/>
</dbReference>
<keyword evidence="3 8" id="KW-0507">mRNA processing</keyword>
<dbReference type="PROSITE" id="PS50137">
    <property type="entry name" value="DS_RBD"/>
    <property type="match status" value="1"/>
</dbReference>
<comment type="similarity">
    <text evidence="2">Belongs to the ribonuclease III family.</text>
</comment>
<dbReference type="GO" id="GO:0004525">
    <property type="term" value="F:ribonuclease III activity"/>
    <property type="evidence" value="ECO:0007669"/>
    <property type="project" value="UniProtKB-UniRule"/>
</dbReference>
<dbReference type="PANTHER" id="PTHR11207">
    <property type="entry name" value="RIBONUCLEASE III"/>
    <property type="match status" value="1"/>
</dbReference>
<dbReference type="SUPFAM" id="SSF54768">
    <property type="entry name" value="dsRNA-binding domain-like"/>
    <property type="match status" value="1"/>
</dbReference>
<dbReference type="NCBIfam" id="TIGR02191">
    <property type="entry name" value="RNaseIII"/>
    <property type="match status" value="1"/>
</dbReference>
<dbReference type="SMART" id="SM00358">
    <property type="entry name" value="DSRM"/>
    <property type="match status" value="1"/>
</dbReference>
<dbReference type="InterPro" id="IPR011907">
    <property type="entry name" value="RNase_III"/>
</dbReference>
<evidence type="ECO:0000256" key="8">
    <source>
        <dbReference type="HAMAP-Rule" id="MF_00104"/>
    </source>
</evidence>
<dbReference type="InterPro" id="IPR014720">
    <property type="entry name" value="dsRBD_dom"/>
</dbReference>
<evidence type="ECO:0000256" key="5">
    <source>
        <dbReference type="ARBA" id="ARBA00022759"/>
    </source>
</evidence>
<keyword evidence="6 8" id="KW-0378">Hydrolase</keyword>
<evidence type="ECO:0000313" key="13">
    <source>
        <dbReference type="Proteomes" id="UP000594042"/>
    </source>
</evidence>
<dbReference type="Proteomes" id="UP000594042">
    <property type="component" value="Chromosome"/>
</dbReference>
<dbReference type="KEGG" id="copr:Cop2CBH44_24140"/>
<dbReference type="Gene3D" id="3.30.160.20">
    <property type="match status" value="1"/>
</dbReference>
<dbReference type="GO" id="GO:0005737">
    <property type="term" value="C:cytoplasm"/>
    <property type="evidence" value="ECO:0007669"/>
    <property type="project" value="UniProtKB-SubCell"/>
</dbReference>
<dbReference type="GO" id="GO:0006364">
    <property type="term" value="P:rRNA processing"/>
    <property type="evidence" value="ECO:0007669"/>
    <property type="project" value="UniProtKB-UniRule"/>
</dbReference>
<feature type="domain" description="DRBM" evidence="10">
    <location>
        <begin position="169"/>
        <end position="238"/>
    </location>
</feature>
<keyword evidence="8" id="KW-0819">tRNA processing</keyword>
<comment type="catalytic activity">
    <reaction evidence="1 8">
        <text>Endonucleolytic cleavage to 5'-phosphomonoester.</text>
        <dbReference type="EC" id="3.1.26.3"/>
    </reaction>
</comment>
<dbReference type="EC" id="3.1.26.3" evidence="8"/>
<feature type="domain" description="RNase III" evidence="11">
    <location>
        <begin position="16"/>
        <end position="141"/>
    </location>
</feature>
<keyword evidence="8" id="KW-0460">Magnesium</keyword>
<feature type="binding site" evidence="8">
    <location>
        <position position="130"/>
    </location>
    <ligand>
        <name>Mg(2+)</name>
        <dbReference type="ChEBI" id="CHEBI:18420"/>
    </ligand>
</feature>
<keyword evidence="8" id="KW-0479">Metal-binding</keyword>
<evidence type="ECO:0000256" key="4">
    <source>
        <dbReference type="ARBA" id="ARBA00022722"/>
    </source>
</evidence>
<keyword evidence="4 8" id="KW-0540">Nuclease</keyword>
<dbReference type="GO" id="GO:0046872">
    <property type="term" value="F:metal ion binding"/>
    <property type="evidence" value="ECO:0007669"/>
    <property type="project" value="UniProtKB-KW"/>
</dbReference>
<gene>
    <name evidence="8 12" type="primary">rnc</name>
    <name evidence="12" type="ORF">Cop2CBH44_24140</name>
</gene>
<dbReference type="CDD" id="cd00593">
    <property type="entry name" value="RIBOc"/>
    <property type="match status" value="1"/>
</dbReference>
<dbReference type="SUPFAM" id="SSF69065">
    <property type="entry name" value="RNase III domain-like"/>
    <property type="match status" value="1"/>
</dbReference>
<feature type="binding site" evidence="8">
    <location>
        <position position="127"/>
    </location>
    <ligand>
        <name>Mg(2+)</name>
        <dbReference type="ChEBI" id="CHEBI:18420"/>
    </ligand>
</feature>
<dbReference type="SMART" id="SM00535">
    <property type="entry name" value="RIBOc"/>
    <property type="match status" value="1"/>
</dbReference>
<keyword evidence="13" id="KW-1185">Reference proteome</keyword>
<dbReference type="GO" id="GO:0006397">
    <property type="term" value="P:mRNA processing"/>
    <property type="evidence" value="ECO:0007669"/>
    <property type="project" value="UniProtKB-UniRule"/>
</dbReference>
<protein>
    <recommendedName>
        <fullName evidence="8">Ribonuclease 3</fullName>
        <ecNumber evidence="8">3.1.26.3</ecNumber>
    </recommendedName>
    <alternativeName>
        <fullName evidence="8">Ribonuclease III</fullName>
        <shortName evidence="8">RNase III</shortName>
    </alternativeName>
</protein>
<evidence type="ECO:0000259" key="11">
    <source>
        <dbReference type="PROSITE" id="PS50142"/>
    </source>
</evidence>
<keyword evidence="8" id="KW-0698">rRNA processing</keyword>
<dbReference type="GO" id="GO:0010468">
    <property type="term" value="P:regulation of gene expression"/>
    <property type="evidence" value="ECO:0007669"/>
    <property type="project" value="TreeGrafter"/>
</dbReference>
<dbReference type="EMBL" id="AP023322">
    <property type="protein sequence ID" value="BCI64061.1"/>
    <property type="molecule type" value="Genomic_DNA"/>
</dbReference>
<evidence type="ECO:0000256" key="3">
    <source>
        <dbReference type="ARBA" id="ARBA00022664"/>
    </source>
</evidence>
<feature type="compositionally biased region" description="Basic and acidic residues" evidence="9">
    <location>
        <begin position="283"/>
        <end position="294"/>
    </location>
</feature>
<evidence type="ECO:0000256" key="2">
    <source>
        <dbReference type="ARBA" id="ARBA00010183"/>
    </source>
</evidence>
<dbReference type="PROSITE" id="PS00517">
    <property type="entry name" value="RNASE_3_1"/>
    <property type="match status" value="1"/>
</dbReference>
<dbReference type="PROSITE" id="PS50142">
    <property type="entry name" value="RNASE_3_2"/>
    <property type="match status" value="1"/>
</dbReference>